<dbReference type="OrthoDB" id="2960366at2759"/>
<dbReference type="Proteomes" id="UP000521943">
    <property type="component" value="Unassembled WGS sequence"/>
</dbReference>
<dbReference type="AlphaFoldDB" id="A0A8H6MB64"/>
<evidence type="ECO:0000313" key="3">
    <source>
        <dbReference type="Proteomes" id="UP000521943"/>
    </source>
</evidence>
<proteinExistence type="predicted"/>
<gene>
    <name evidence="2" type="ORF">DFP72DRAFT_1168081</name>
</gene>
<comment type="caution">
    <text evidence="2">The sequence shown here is derived from an EMBL/GenBank/DDBJ whole genome shotgun (WGS) entry which is preliminary data.</text>
</comment>
<protein>
    <submittedName>
        <fullName evidence="2">Uncharacterized protein</fullName>
    </submittedName>
</protein>
<dbReference type="EMBL" id="JACGCI010000021">
    <property type="protein sequence ID" value="KAF6757757.1"/>
    <property type="molecule type" value="Genomic_DNA"/>
</dbReference>
<feature type="compositionally biased region" description="Low complexity" evidence="1">
    <location>
        <begin position="10"/>
        <end position="23"/>
    </location>
</feature>
<reference evidence="2 3" key="1">
    <citation type="submission" date="2020-07" db="EMBL/GenBank/DDBJ databases">
        <title>Comparative genomics of pyrophilous fungi reveals a link between fire events and developmental genes.</title>
        <authorList>
            <consortium name="DOE Joint Genome Institute"/>
            <person name="Steindorff A.S."/>
            <person name="Carver A."/>
            <person name="Calhoun S."/>
            <person name="Stillman K."/>
            <person name="Liu H."/>
            <person name="Lipzen A."/>
            <person name="Pangilinan J."/>
            <person name="Labutti K."/>
            <person name="Bruns T.D."/>
            <person name="Grigoriev I.V."/>
        </authorList>
    </citation>
    <scope>NUCLEOTIDE SEQUENCE [LARGE SCALE GENOMIC DNA]</scope>
    <source>
        <strain evidence="2 3">CBS 144469</strain>
    </source>
</reference>
<dbReference type="InterPro" id="IPR011989">
    <property type="entry name" value="ARM-like"/>
</dbReference>
<dbReference type="InterPro" id="IPR016024">
    <property type="entry name" value="ARM-type_fold"/>
</dbReference>
<keyword evidence="3" id="KW-1185">Reference proteome</keyword>
<dbReference type="SUPFAM" id="SSF48371">
    <property type="entry name" value="ARM repeat"/>
    <property type="match status" value="1"/>
</dbReference>
<evidence type="ECO:0000256" key="1">
    <source>
        <dbReference type="SAM" id="MobiDB-lite"/>
    </source>
</evidence>
<feature type="region of interest" description="Disordered" evidence="1">
    <location>
        <begin position="699"/>
        <end position="741"/>
    </location>
</feature>
<feature type="region of interest" description="Disordered" evidence="1">
    <location>
        <begin position="1"/>
        <end position="23"/>
    </location>
</feature>
<accession>A0A8H6MB64</accession>
<evidence type="ECO:0000313" key="2">
    <source>
        <dbReference type="EMBL" id="KAF6757757.1"/>
    </source>
</evidence>
<sequence length="741" mass="80543">MVVKSRACLRPSPHSRSHSPPAGVPVRVPARAFTCARAPYSRSLYRTCTRAPCLRLHPRYCAHISAIALASSHLSPHSRSCLHTRVGVFRIPNTTGTESASPSSDPGNVAAAAETLQSIIAYSQERNRALAFKAGALDFLLLSTNAEDPQARTMAIFSLSLLYNSRSELVEFASKDPDELQSLILETLIARLESEVDFTISSSIVDIFETFEMPDGFLKSHPTFAVALIKHLARWDPVGSVPFPNIFYTYTSEGEDDNIVIDGFRRAFSKSDGVDLAVKLRLFSQLAHVYTVPIREAAIKAIDFAIRSLSPNVPSTTSNSILTRIIAIIEFDQPFGPLLFAADVVPILVGSLCNTDVLPDSWVLAAATLSKLADSYSTDASEPIRKAIGQALTSPDVLLAIIEATEDTTNPQVAGAAFDLLSNILVDNGDDEAPEEEPEDHYGGFDAVGDDLPSALKDRIATPKLISTLLTTLSSAGDPLVSQRAADLLAQICYNHPTTYSLVEEALRSTFVPAASTAFFAAFLPAEGGHAYTVAVAQVTKAVVDAGAFARMEEVRAVQASATGTIEGRRLAVKAMRALLYEGGVEKDVGRKESVHLPGLVASLVEDRSYESLNEAQRIVNQLHEFWVEDPFETWRGEIGKQEIVDSLLKALQTPVPEPASDDYELKKAQDASDRYDEISVTAACSLITNLAHTFPHKPRSNALQHVPQHGSEPTAHPPRSRRFRRIHESKPREPCLRAAC</sequence>
<dbReference type="Gene3D" id="1.25.10.10">
    <property type="entry name" value="Leucine-rich Repeat Variant"/>
    <property type="match status" value="1"/>
</dbReference>
<organism evidence="2 3">
    <name type="scientific">Ephemerocybe angulata</name>
    <dbReference type="NCBI Taxonomy" id="980116"/>
    <lineage>
        <taxon>Eukaryota</taxon>
        <taxon>Fungi</taxon>
        <taxon>Dikarya</taxon>
        <taxon>Basidiomycota</taxon>
        <taxon>Agaricomycotina</taxon>
        <taxon>Agaricomycetes</taxon>
        <taxon>Agaricomycetidae</taxon>
        <taxon>Agaricales</taxon>
        <taxon>Agaricineae</taxon>
        <taxon>Psathyrellaceae</taxon>
        <taxon>Ephemerocybe</taxon>
    </lineage>
</organism>
<feature type="compositionally biased region" description="Basic and acidic residues" evidence="1">
    <location>
        <begin position="727"/>
        <end position="741"/>
    </location>
</feature>
<name>A0A8H6MB64_9AGAR</name>